<gene>
    <name evidence="1" type="ORF">Patl1_02444</name>
</gene>
<sequence length="33" mass="3653">MVVALQEAILGDFFCFVGGCISLNDIDGHIRLW</sequence>
<comment type="caution">
    <text evidence="1">The sequence shown here is derived from an EMBL/GenBank/DDBJ whole genome shotgun (WGS) entry which is preliminary data.</text>
</comment>
<protein>
    <submittedName>
        <fullName evidence="1">Uncharacterized protein</fullName>
    </submittedName>
</protein>
<organism evidence="1 2">
    <name type="scientific">Pistacia atlantica</name>
    <dbReference type="NCBI Taxonomy" id="434234"/>
    <lineage>
        <taxon>Eukaryota</taxon>
        <taxon>Viridiplantae</taxon>
        <taxon>Streptophyta</taxon>
        <taxon>Embryophyta</taxon>
        <taxon>Tracheophyta</taxon>
        <taxon>Spermatophyta</taxon>
        <taxon>Magnoliopsida</taxon>
        <taxon>eudicotyledons</taxon>
        <taxon>Gunneridae</taxon>
        <taxon>Pentapetalae</taxon>
        <taxon>rosids</taxon>
        <taxon>malvids</taxon>
        <taxon>Sapindales</taxon>
        <taxon>Anacardiaceae</taxon>
        <taxon>Pistacia</taxon>
    </lineage>
</organism>
<evidence type="ECO:0000313" key="2">
    <source>
        <dbReference type="Proteomes" id="UP001164250"/>
    </source>
</evidence>
<reference evidence="2" key="1">
    <citation type="journal article" date="2023" name="G3 (Bethesda)">
        <title>Genome assembly and association tests identify interacting loci associated with vigor, precocity, and sex in interspecific pistachio rootstocks.</title>
        <authorList>
            <person name="Palmer W."/>
            <person name="Jacygrad E."/>
            <person name="Sagayaradj S."/>
            <person name="Cavanaugh K."/>
            <person name="Han R."/>
            <person name="Bertier L."/>
            <person name="Beede B."/>
            <person name="Kafkas S."/>
            <person name="Golino D."/>
            <person name="Preece J."/>
            <person name="Michelmore R."/>
        </authorList>
    </citation>
    <scope>NUCLEOTIDE SEQUENCE [LARGE SCALE GENOMIC DNA]</scope>
</reference>
<dbReference type="EMBL" id="CM047897">
    <property type="protein sequence ID" value="KAJ0111634.1"/>
    <property type="molecule type" value="Genomic_DNA"/>
</dbReference>
<evidence type="ECO:0000313" key="1">
    <source>
        <dbReference type="EMBL" id="KAJ0111634.1"/>
    </source>
</evidence>
<accession>A0ACC1C7M4</accession>
<proteinExistence type="predicted"/>
<keyword evidence="2" id="KW-1185">Reference proteome</keyword>
<name>A0ACC1C7M4_9ROSI</name>
<dbReference type="Proteomes" id="UP001164250">
    <property type="component" value="Chromosome 1"/>
</dbReference>